<gene>
    <name evidence="1" type="ORF">PHYPA_014774</name>
</gene>
<dbReference type="Proteomes" id="UP000006727">
    <property type="component" value="Chromosome 11"/>
</dbReference>
<dbReference type="Gramene" id="Pp3c11_8760V3.1">
    <property type="protein sequence ID" value="PAC:32958254.CDS.1"/>
    <property type="gene ID" value="Pp3c11_8760"/>
</dbReference>
<dbReference type="EnsemblPlants" id="Pp3c11_8760V3.1">
    <property type="protein sequence ID" value="PAC:32958254.CDS.1"/>
    <property type="gene ID" value="Pp3c11_8760"/>
</dbReference>
<reference evidence="1 3" key="1">
    <citation type="journal article" date="2008" name="Science">
        <title>The Physcomitrella genome reveals evolutionary insights into the conquest of land by plants.</title>
        <authorList>
            <person name="Rensing S."/>
            <person name="Lang D."/>
            <person name="Zimmer A."/>
            <person name="Terry A."/>
            <person name="Salamov A."/>
            <person name="Shapiro H."/>
            <person name="Nishiyama T."/>
            <person name="Perroud P.-F."/>
            <person name="Lindquist E."/>
            <person name="Kamisugi Y."/>
            <person name="Tanahashi T."/>
            <person name="Sakakibara K."/>
            <person name="Fujita T."/>
            <person name="Oishi K."/>
            <person name="Shin-I T."/>
            <person name="Kuroki Y."/>
            <person name="Toyoda A."/>
            <person name="Suzuki Y."/>
            <person name="Hashimoto A."/>
            <person name="Yamaguchi K."/>
            <person name="Sugano A."/>
            <person name="Kohara Y."/>
            <person name="Fujiyama A."/>
            <person name="Anterola A."/>
            <person name="Aoki S."/>
            <person name="Ashton N."/>
            <person name="Barbazuk W.B."/>
            <person name="Barker E."/>
            <person name="Bennetzen J."/>
            <person name="Bezanilla M."/>
            <person name="Blankenship R."/>
            <person name="Cho S.H."/>
            <person name="Dutcher S."/>
            <person name="Estelle M."/>
            <person name="Fawcett J.A."/>
            <person name="Gundlach H."/>
            <person name="Hanada K."/>
            <person name="Heyl A."/>
            <person name="Hicks K.A."/>
            <person name="Hugh J."/>
            <person name="Lohr M."/>
            <person name="Mayer K."/>
            <person name="Melkozernov A."/>
            <person name="Murata T."/>
            <person name="Nelson D."/>
            <person name="Pils B."/>
            <person name="Prigge M."/>
            <person name="Reiss B."/>
            <person name="Renner T."/>
            <person name="Rombauts S."/>
            <person name="Rushton P."/>
            <person name="Sanderfoot A."/>
            <person name="Schween G."/>
            <person name="Shiu S.-H."/>
            <person name="Stueber K."/>
            <person name="Theodoulou F.L."/>
            <person name="Tu H."/>
            <person name="Van de Peer Y."/>
            <person name="Verrier P.J."/>
            <person name="Waters E."/>
            <person name="Wood A."/>
            <person name="Yang L."/>
            <person name="Cove D."/>
            <person name="Cuming A."/>
            <person name="Hasebe M."/>
            <person name="Lucas S."/>
            <person name="Mishler D.B."/>
            <person name="Reski R."/>
            <person name="Grigoriev I."/>
            <person name="Quatrano R.S."/>
            <person name="Boore J.L."/>
        </authorList>
    </citation>
    <scope>NUCLEOTIDE SEQUENCE [LARGE SCALE GENOMIC DNA]</scope>
    <source>
        <strain evidence="2 3">cv. Gransden 2004</strain>
    </source>
</reference>
<protein>
    <submittedName>
        <fullName evidence="1 2">Uncharacterized protein</fullName>
    </submittedName>
</protein>
<reference evidence="1 3" key="2">
    <citation type="journal article" date="2018" name="Plant J.">
        <title>The Physcomitrella patens chromosome-scale assembly reveals moss genome structure and evolution.</title>
        <authorList>
            <person name="Lang D."/>
            <person name="Ullrich K.K."/>
            <person name="Murat F."/>
            <person name="Fuchs J."/>
            <person name="Jenkins J."/>
            <person name="Haas F.B."/>
            <person name="Piednoel M."/>
            <person name="Gundlach H."/>
            <person name="Van Bel M."/>
            <person name="Meyberg R."/>
            <person name="Vives C."/>
            <person name="Morata J."/>
            <person name="Symeonidi A."/>
            <person name="Hiss M."/>
            <person name="Muchero W."/>
            <person name="Kamisugi Y."/>
            <person name="Saleh O."/>
            <person name="Blanc G."/>
            <person name="Decker E.L."/>
            <person name="van Gessel N."/>
            <person name="Grimwood J."/>
            <person name="Hayes R.D."/>
            <person name="Graham S.W."/>
            <person name="Gunter L.E."/>
            <person name="McDaniel S.F."/>
            <person name="Hoernstein S.N.W."/>
            <person name="Larsson A."/>
            <person name="Li F.W."/>
            <person name="Perroud P.F."/>
            <person name="Phillips J."/>
            <person name="Ranjan P."/>
            <person name="Rokshar D.S."/>
            <person name="Rothfels C.J."/>
            <person name="Schneider L."/>
            <person name="Shu S."/>
            <person name="Stevenson D.W."/>
            <person name="Thummler F."/>
            <person name="Tillich M."/>
            <person name="Villarreal Aguilar J.C."/>
            <person name="Widiez T."/>
            <person name="Wong G.K."/>
            <person name="Wymore A."/>
            <person name="Zhang Y."/>
            <person name="Zimmer A.D."/>
            <person name="Quatrano R.S."/>
            <person name="Mayer K.F.X."/>
            <person name="Goodstein D."/>
            <person name="Casacuberta J.M."/>
            <person name="Vandepoele K."/>
            <person name="Reski R."/>
            <person name="Cuming A.C."/>
            <person name="Tuskan G.A."/>
            <person name="Maumus F."/>
            <person name="Salse J."/>
            <person name="Schmutz J."/>
            <person name="Rensing S.A."/>
        </authorList>
    </citation>
    <scope>NUCLEOTIDE SEQUENCE [LARGE SCALE GENOMIC DNA]</scope>
    <source>
        <strain evidence="2 3">cv. Gransden 2004</strain>
    </source>
</reference>
<dbReference type="AlphaFoldDB" id="A0A2K1JTZ9"/>
<name>A0A2K1JTZ9_PHYPA</name>
<organism evidence="1">
    <name type="scientific">Physcomitrium patens</name>
    <name type="common">Spreading-leaved earth moss</name>
    <name type="synonym">Physcomitrella patens</name>
    <dbReference type="NCBI Taxonomy" id="3218"/>
    <lineage>
        <taxon>Eukaryota</taxon>
        <taxon>Viridiplantae</taxon>
        <taxon>Streptophyta</taxon>
        <taxon>Embryophyta</taxon>
        <taxon>Bryophyta</taxon>
        <taxon>Bryophytina</taxon>
        <taxon>Bryopsida</taxon>
        <taxon>Funariidae</taxon>
        <taxon>Funariales</taxon>
        <taxon>Funariaceae</taxon>
        <taxon>Physcomitrium</taxon>
    </lineage>
</organism>
<evidence type="ECO:0000313" key="3">
    <source>
        <dbReference type="Proteomes" id="UP000006727"/>
    </source>
</evidence>
<keyword evidence="3" id="KW-1185">Reference proteome</keyword>
<proteinExistence type="predicted"/>
<evidence type="ECO:0000313" key="1">
    <source>
        <dbReference type="EMBL" id="PNR45004.1"/>
    </source>
</evidence>
<dbReference type="EMBL" id="ABEU02000011">
    <property type="protein sequence ID" value="PNR45004.1"/>
    <property type="molecule type" value="Genomic_DNA"/>
</dbReference>
<accession>A0A2K1JTZ9</accession>
<evidence type="ECO:0000313" key="2">
    <source>
        <dbReference type="EnsemblPlants" id="PAC:32958254.CDS.1"/>
    </source>
</evidence>
<sequence length="40" mass="4629">MSQLIVACTCQQNKVLERKNKTIFNKVQTMLISENISLFL</sequence>
<reference evidence="2" key="3">
    <citation type="submission" date="2020-12" db="UniProtKB">
        <authorList>
            <consortium name="EnsemblPlants"/>
        </authorList>
    </citation>
    <scope>IDENTIFICATION</scope>
</reference>
<dbReference type="InParanoid" id="A0A2K1JTZ9"/>